<evidence type="ECO:0000256" key="2">
    <source>
        <dbReference type="ARBA" id="ARBA00005182"/>
    </source>
</evidence>
<evidence type="ECO:0000256" key="7">
    <source>
        <dbReference type="SAM" id="MobiDB-lite"/>
    </source>
</evidence>
<evidence type="ECO:0000256" key="5">
    <source>
        <dbReference type="ARBA" id="ARBA00022764"/>
    </source>
</evidence>
<evidence type="ECO:0000256" key="4">
    <source>
        <dbReference type="ARBA" id="ARBA00022729"/>
    </source>
</evidence>
<evidence type="ECO:0000256" key="1">
    <source>
        <dbReference type="ARBA" id="ARBA00004418"/>
    </source>
</evidence>
<protein>
    <recommendedName>
        <fullName evidence="9">AlgX/AlgJ SGNH hydrolase-like domain-containing protein</fullName>
    </recommendedName>
</protein>
<organism evidence="10 11">
    <name type="scientific">Kutzneria kofuensis</name>
    <dbReference type="NCBI Taxonomy" id="103725"/>
    <lineage>
        <taxon>Bacteria</taxon>
        <taxon>Bacillati</taxon>
        <taxon>Actinomycetota</taxon>
        <taxon>Actinomycetes</taxon>
        <taxon>Pseudonocardiales</taxon>
        <taxon>Pseudonocardiaceae</taxon>
        <taxon>Kutzneria</taxon>
    </lineage>
</organism>
<feature type="region of interest" description="Disordered" evidence="7">
    <location>
        <begin position="103"/>
        <end position="152"/>
    </location>
</feature>
<dbReference type="GO" id="GO:0042121">
    <property type="term" value="P:alginic acid biosynthetic process"/>
    <property type="evidence" value="ECO:0007669"/>
    <property type="project" value="UniProtKB-UniPathway"/>
</dbReference>
<feature type="domain" description="AlgX/AlgJ SGNH hydrolase-like" evidence="9">
    <location>
        <begin position="156"/>
        <end position="285"/>
    </location>
</feature>
<dbReference type="Proteomes" id="UP000585638">
    <property type="component" value="Unassembled WGS sequence"/>
</dbReference>
<feature type="compositionally biased region" description="Polar residues" evidence="7">
    <location>
        <begin position="111"/>
        <end position="122"/>
    </location>
</feature>
<sequence length="439" mass="47126">MGEPGEDTQPISRHESWLPDDHPLYRPRHGKQRFALIAAVVFFVTPLFGLTIFGTPPSIENRALHPFPSIGDGWSFFTELGPWATDHLSFREQAIKLTDGISRSIFGEPPNQDSGDPSQPTSGPIAAGPPPTVGSSTPGSQPLDNEPPPIAGYPRVIEGKNNWLYFGYDTQGKCQPQQPLDDVISSLVKLRAAVEQSGRKFVLLVPPDKSTAVPENLPDQYPGKSCALAYSAKFWSAVTAEAGAVDLRPALARLGSSAYFPQDTHWTYAGGLIMTRALAGAISPGIDVPWRVTEGAKVEGPADLPPMITRTGTDTSHTYRLAPDGGVDRTQQGPFDTHNTLTFHTDNPVNGMVAGKTAMVTDSFTNYAMPFLAAAFGDITLTPSAVVQQDPSAEAQRMVDSDTVVLEVVERNVASGISPLTQPAVLNTIVQQLAAHPKR</sequence>
<dbReference type="Pfam" id="PF16822">
    <property type="entry name" value="ALGX"/>
    <property type="match status" value="1"/>
</dbReference>
<keyword evidence="11" id="KW-1185">Reference proteome</keyword>
<comment type="caution">
    <text evidence="10">The sequence shown here is derived from an EMBL/GenBank/DDBJ whole genome shotgun (WGS) entry which is preliminary data.</text>
</comment>
<proteinExistence type="predicted"/>
<dbReference type="GO" id="GO:0042597">
    <property type="term" value="C:periplasmic space"/>
    <property type="evidence" value="ECO:0007669"/>
    <property type="project" value="UniProtKB-SubCell"/>
</dbReference>
<gene>
    <name evidence="10" type="ORF">BJ998_003748</name>
</gene>
<feature type="transmembrane region" description="Helical" evidence="8">
    <location>
        <begin position="34"/>
        <end position="54"/>
    </location>
</feature>
<evidence type="ECO:0000256" key="3">
    <source>
        <dbReference type="ARBA" id="ARBA00022679"/>
    </source>
</evidence>
<keyword evidence="8" id="KW-0812">Transmembrane</keyword>
<accession>A0A7W9NGI8</accession>
<keyword evidence="4" id="KW-0732">Signal</keyword>
<dbReference type="InterPro" id="IPR031811">
    <property type="entry name" value="ALGX/ALGJ_SGNH-like"/>
</dbReference>
<evidence type="ECO:0000259" key="9">
    <source>
        <dbReference type="Pfam" id="PF16822"/>
    </source>
</evidence>
<comment type="subcellular location">
    <subcellularLocation>
        <location evidence="1">Periplasm</location>
    </subcellularLocation>
</comment>
<dbReference type="AlphaFoldDB" id="A0A7W9NGI8"/>
<keyword evidence="6" id="KW-0016">Alginate biosynthesis</keyword>
<dbReference type="UniPathway" id="UPA00286"/>
<evidence type="ECO:0000313" key="10">
    <source>
        <dbReference type="EMBL" id="MBB5892552.1"/>
    </source>
</evidence>
<keyword evidence="5" id="KW-0574">Periplasm</keyword>
<dbReference type="GO" id="GO:0016740">
    <property type="term" value="F:transferase activity"/>
    <property type="evidence" value="ECO:0007669"/>
    <property type="project" value="UniProtKB-KW"/>
</dbReference>
<comment type="pathway">
    <text evidence="2">Glycan biosynthesis; alginate biosynthesis.</text>
</comment>
<feature type="compositionally biased region" description="Low complexity" evidence="7">
    <location>
        <begin position="133"/>
        <end position="142"/>
    </location>
</feature>
<dbReference type="EMBL" id="JACHIR010000001">
    <property type="protein sequence ID" value="MBB5892552.1"/>
    <property type="molecule type" value="Genomic_DNA"/>
</dbReference>
<evidence type="ECO:0000256" key="6">
    <source>
        <dbReference type="ARBA" id="ARBA00022841"/>
    </source>
</evidence>
<name>A0A7W9NGI8_9PSEU</name>
<dbReference type="RefSeq" id="WP_184863380.1">
    <property type="nucleotide sequence ID" value="NZ_BAAAWY010000004.1"/>
</dbReference>
<evidence type="ECO:0000313" key="11">
    <source>
        <dbReference type="Proteomes" id="UP000585638"/>
    </source>
</evidence>
<keyword evidence="3" id="KW-0808">Transferase</keyword>
<reference evidence="10 11" key="1">
    <citation type="submission" date="2020-08" db="EMBL/GenBank/DDBJ databases">
        <title>Sequencing the genomes of 1000 actinobacteria strains.</title>
        <authorList>
            <person name="Klenk H.-P."/>
        </authorList>
    </citation>
    <scope>NUCLEOTIDE SEQUENCE [LARGE SCALE GENOMIC DNA]</scope>
    <source>
        <strain evidence="10 11">DSM 43851</strain>
    </source>
</reference>
<keyword evidence="8" id="KW-0472">Membrane</keyword>
<evidence type="ECO:0000256" key="8">
    <source>
        <dbReference type="SAM" id="Phobius"/>
    </source>
</evidence>
<keyword evidence="8" id="KW-1133">Transmembrane helix</keyword>